<accession>A0A9Q3PF41</accession>
<gene>
    <name evidence="5" type="ORF">O181_098052</name>
</gene>
<dbReference type="PROSITE" id="PS50158">
    <property type="entry name" value="ZF_CCHC"/>
    <property type="match status" value="1"/>
</dbReference>
<dbReference type="GO" id="GO:0003676">
    <property type="term" value="F:nucleic acid binding"/>
    <property type="evidence" value="ECO:0007669"/>
    <property type="project" value="InterPro"/>
</dbReference>
<feature type="compositionally biased region" description="Basic and acidic residues" evidence="3">
    <location>
        <begin position="124"/>
        <end position="135"/>
    </location>
</feature>
<name>A0A9Q3PF41_9BASI</name>
<evidence type="ECO:0000313" key="6">
    <source>
        <dbReference type="Proteomes" id="UP000765509"/>
    </source>
</evidence>
<dbReference type="InterPro" id="IPR036875">
    <property type="entry name" value="Znf_CCHC_sf"/>
</dbReference>
<dbReference type="GO" id="GO:0008270">
    <property type="term" value="F:zinc ion binding"/>
    <property type="evidence" value="ECO:0007669"/>
    <property type="project" value="UniProtKB-KW"/>
</dbReference>
<dbReference type="EMBL" id="AVOT02066551">
    <property type="protein sequence ID" value="MBW0558337.1"/>
    <property type="molecule type" value="Genomic_DNA"/>
</dbReference>
<evidence type="ECO:0000256" key="2">
    <source>
        <dbReference type="PROSITE-ProRule" id="PRU00047"/>
    </source>
</evidence>
<keyword evidence="2" id="KW-0479">Metal-binding</keyword>
<keyword evidence="1" id="KW-0507">mRNA processing</keyword>
<proteinExistence type="predicted"/>
<evidence type="ECO:0000259" key="4">
    <source>
        <dbReference type="PROSITE" id="PS50158"/>
    </source>
</evidence>
<evidence type="ECO:0000256" key="3">
    <source>
        <dbReference type="SAM" id="MobiDB-lite"/>
    </source>
</evidence>
<sequence>MEYVDYIDEILIDVPSIPDSWITAILNVAFKVHASIWYTEMKEIHGRRSWPLWKSKMMQTYSNDKPKERVAEVTKKKNSCKNCGSKDHYANNCPKENKKFYAIEKVPEEGSPKEDSESDYMGHAVREHSYGDKDPKENCLVEYQEETQLAIQNIQLEAGMPQDTEKKTFVNQNKMHRPS</sequence>
<feature type="domain" description="CCHC-type" evidence="4">
    <location>
        <begin position="80"/>
        <end position="95"/>
    </location>
</feature>
<dbReference type="Pfam" id="PF00098">
    <property type="entry name" value="zf-CCHC"/>
    <property type="match status" value="1"/>
</dbReference>
<dbReference type="Gene3D" id="4.10.60.10">
    <property type="entry name" value="Zinc finger, CCHC-type"/>
    <property type="match status" value="1"/>
</dbReference>
<dbReference type="Proteomes" id="UP000765509">
    <property type="component" value="Unassembled WGS sequence"/>
</dbReference>
<organism evidence="5 6">
    <name type="scientific">Austropuccinia psidii MF-1</name>
    <dbReference type="NCBI Taxonomy" id="1389203"/>
    <lineage>
        <taxon>Eukaryota</taxon>
        <taxon>Fungi</taxon>
        <taxon>Dikarya</taxon>
        <taxon>Basidiomycota</taxon>
        <taxon>Pucciniomycotina</taxon>
        <taxon>Pucciniomycetes</taxon>
        <taxon>Pucciniales</taxon>
        <taxon>Sphaerophragmiaceae</taxon>
        <taxon>Austropuccinia</taxon>
    </lineage>
</organism>
<keyword evidence="2" id="KW-0863">Zinc-finger</keyword>
<keyword evidence="2" id="KW-0862">Zinc</keyword>
<reference evidence="5" key="1">
    <citation type="submission" date="2021-03" db="EMBL/GenBank/DDBJ databases">
        <title>Draft genome sequence of rust myrtle Austropuccinia psidii MF-1, a brazilian biotype.</title>
        <authorList>
            <person name="Quecine M.C."/>
            <person name="Pachon D.M.R."/>
            <person name="Bonatelli M.L."/>
            <person name="Correr F.H."/>
            <person name="Franceschini L.M."/>
            <person name="Leite T.F."/>
            <person name="Margarido G.R.A."/>
            <person name="Almeida C.A."/>
            <person name="Ferrarezi J.A."/>
            <person name="Labate C.A."/>
        </authorList>
    </citation>
    <scope>NUCLEOTIDE SEQUENCE</scope>
    <source>
        <strain evidence="5">MF-1</strain>
    </source>
</reference>
<keyword evidence="6" id="KW-1185">Reference proteome</keyword>
<dbReference type="AlphaFoldDB" id="A0A9Q3PF41"/>
<dbReference type="InterPro" id="IPR001878">
    <property type="entry name" value="Znf_CCHC"/>
</dbReference>
<feature type="region of interest" description="Disordered" evidence="3">
    <location>
        <begin position="159"/>
        <end position="179"/>
    </location>
</feature>
<evidence type="ECO:0000256" key="1">
    <source>
        <dbReference type="ARBA" id="ARBA00022664"/>
    </source>
</evidence>
<comment type="caution">
    <text evidence="5">The sequence shown here is derived from an EMBL/GenBank/DDBJ whole genome shotgun (WGS) entry which is preliminary data.</text>
</comment>
<feature type="region of interest" description="Disordered" evidence="3">
    <location>
        <begin position="108"/>
        <end position="135"/>
    </location>
</feature>
<evidence type="ECO:0000313" key="5">
    <source>
        <dbReference type="EMBL" id="MBW0558337.1"/>
    </source>
</evidence>
<dbReference type="GO" id="GO:0006397">
    <property type="term" value="P:mRNA processing"/>
    <property type="evidence" value="ECO:0007669"/>
    <property type="project" value="UniProtKB-KW"/>
</dbReference>
<protein>
    <recommendedName>
        <fullName evidence="4">CCHC-type domain-containing protein</fullName>
    </recommendedName>
</protein>
<dbReference type="SUPFAM" id="SSF57756">
    <property type="entry name" value="Retrovirus zinc finger-like domains"/>
    <property type="match status" value="1"/>
</dbReference>